<name>A0ABX1BZF1_9ACTN</name>
<evidence type="ECO:0000256" key="3">
    <source>
        <dbReference type="ARBA" id="ARBA00022475"/>
    </source>
</evidence>
<feature type="transmembrane region" description="Helical" evidence="14">
    <location>
        <begin position="45"/>
        <end position="66"/>
    </location>
</feature>
<dbReference type="InterPro" id="IPR046342">
    <property type="entry name" value="CBS_dom_sf"/>
</dbReference>
<keyword evidence="4 14" id="KW-0645">Protease</keyword>
<dbReference type="Proteomes" id="UP000695264">
    <property type="component" value="Unassembled WGS sequence"/>
</dbReference>
<keyword evidence="9 14" id="KW-0862">Zinc</keyword>
<evidence type="ECO:0000259" key="16">
    <source>
        <dbReference type="PROSITE" id="PS51371"/>
    </source>
</evidence>
<feature type="transmembrane region" description="Helical" evidence="14">
    <location>
        <begin position="109"/>
        <end position="131"/>
    </location>
</feature>
<evidence type="ECO:0000256" key="5">
    <source>
        <dbReference type="ARBA" id="ARBA00022692"/>
    </source>
</evidence>
<proteinExistence type="inferred from homology"/>
<keyword evidence="8 14" id="KW-0378">Hydrolase</keyword>
<evidence type="ECO:0000256" key="14">
    <source>
        <dbReference type="PIRNR" id="PIRNR006404"/>
    </source>
</evidence>
<dbReference type="SMART" id="SM00116">
    <property type="entry name" value="CBS"/>
    <property type="match status" value="2"/>
</dbReference>
<dbReference type="PIRSF" id="PIRSF006404">
    <property type="entry name" value="UCP006404_Pept_M50_CBS"/>
    <property type="match status" value="1"/>
</dbReference>
<comment type="similarity">
    <text evidence="2 14">Belongs to the peptidase M50B family.</text>
</comment>
<dbReference type="Gene3D" id="3.10.580.10">
    <property type="entry name" value="CBS-domain"/>
    <property type="match status" value="1"/>
</dbReference>
<feature type="transmembrane region" description="Helical" evidence="14">
    <location>
        <begin position="12"/>
        <end position="33"/>
    </location>
</feature>
<evidence type="ECO:0000256" key="11">
    <source>
        <dbReference type="ARBA" id="ARBA00023049"/>
    </source>
</evidence>
<dbReference type="InterPro" id="IPR000644">
    <property type="entry name" value="CBS_dom"/>
</dbReference>
<comment type="caution">
    <text evidence="17">The sequence shown here is derived from an EMBL/GenBank/DDBJ whole genome shotgun (WGS) entry which is preliminary data.</text>
</comment>
<evidence type="ECO:0000313" key="18">
    <source>
        <dbReference type="Proteomes" id="UP000695264"/>
    </source>
</evidence>
<keyword evidence="12 15" id="KW-0129">CBS domain</keyword>
<dbReference type="InterPro" id="IPR008915">
    <property type="entry name" value="Peptidase_M50"/>
</dbReference>
<evidence type="ECO:0000313" key="17">
    <source>
        <dbReference type="EMBL" id="NJQ01698.1"/>
    </source>
</evidence>
<feature type="domain" description="CBS" evidence="16">
    <location>
        <begin position="252"/>
        <end position="309"/>
    </location>
</feature>
<dbReference type="InterPro" id="IPR016483">
    <property type="entry name" value="UCP006404_Pept_M50_CBS"/>
</dbReference>
<sequence length="380" mass="39345">MGQTFTLGRLAGVRIGVNWSVLVILALITVGLARGRFPVTHPEAPAWAAWVAAALTAVAFLLSLLAHELSHAVVARRHVVAVDSITLWLLGGVARLRSEAPDPRAEMRIAGAGPLVSLVLGGLFAGLAVLLRIASGPGLAADAVAWLAAMNVLLAVFNVLPAAPLDGGRLLRALVWWRTGDQVRATLAATTAGRALGWALVALGLFLVLTGGGLGGLWLALIGWFLIAAATAEGGEARLRETLSGVSVGQAMSGDPVTAPASATVADLLEGPAYRYRHSAFPVTRDGGEPVGLVTLHRAREIPGERRDSVRLTEAMLPLDEVPTAAPGDPLAALLPRLEAAPTRRALVLEDGRLVGIVSSADISRVTAWLTSPAPGGTPR</sequence>
<evidence type="ECO:0000256" key="4">
    <source>
        <dbReference type="ARBA" id="ARBA00022670"/>
    </source>
</evidence>
<feature type="domain" description="CBS" evidence="16">
    <location>
        <begin position="316"/>
        <end position="376"/>
    </location>
</feature>
<comment type="cofactor">
    <cofactor evidence="14">
        <name>Zn(2+)</name>
        <dbReference type="ChEBI" id="CHEBI:29105"/>
    </cofactor>
    <text evidence="14">Binds 1 zinc ion per subunit.</text>
</comment>
<dbReference type="RefSeq" id="WP_168102317.1">
    <property type="nucleotide sequence ID" value="NZ_JAATEN010000009.1"/>
</dbReference>
<evidence type="ECO:0000256" key="15">
    <source>
        <dbReference type="PROSITE-ProRule" id="PRU00703"/>
    </source>
</evidence>
<dbReference type="PANTHER" id="PTHR39188:SF3">
    <property type="entry name" value="STAGE IV SPORULATION PROTEIN FB"/>
    <property type="match status" value="1"/>
</dbReference>
<evidence type="ECO:0000256" key="7">
    <source>
        <dbReference type="ARBA" id="ARBA00022737"/>
    </source>
</evidence>
<evidence type="ECO:0000256" key="13">
    <source>
        <dbReference type="ARBA" id="ARBA00023136"/>
    </source>
</evidence>
<feature type="transmembrane region" description="Helical" evidence="14">
    <location>
        <begin position="143"/>
        <end position="165"/>
    </location>
</feature>
<evidence type="ECO:0000256" key="2">
    <source>
        <dbReference type="ARBA" id="ARBA00007931"/>
    </source>
</evidence>
<gene>
    <name evidence="17" type="ORF">HCK00_14460</name>
</gene>
<evidence type="ECO:0000256" key="9">
    <source>
        <dbReference type="ARBA" id="ARBA00022833"/>
    </source>
</evidence>
<keyword evidence="18" id="KW-1185">Reference proteome</keyword>
<keyword evidence="6 14" id="KW-0479">Metal-binding</keyword>
<keyword evidence="11 14" id="KW-0482">Metalloprotease</keyword>
<dbReference type="PROSITE" id="PS51371">
    <property type="entry name" value="CBS"/>
    <property type="match status" value="2"/>
</dbReference>
<reference evidence="17 18" key="1">
    <citation type="submission" date="2020-03" db="EMBL/GenBank/DDBJ databases">
        <title>WGS of actinomycetes isolated from Thailand.</title>
        <authorList>
            <person name="Thawai C."/>
        </authorList>
    </citation>
    <scope>NUCLEOTIDE SEQUENCE [LARGE SCALE GENOMIC DNA]</scope>
    <source>
        <strain evidence="17 18">PLAI 1-29</strain>
    </source>
</reference>
<feature type="transmembrane region" description="Helical" evidence="14">
    <location>
        <begin position="78"/>
        <end position="97"/>
    </location>
</feature>
<dbReference type="PANTHER" id="PTHR39188">
    <property type="entry name" value="MEMBRANE-ASSOCIATED ZINC METALLOPROTEASE M50B"/>
    <property type="match status" value="1"/>
</dbReference>
<feature type="transmembrane region" description="Helical" evidence="14">
    <location>
        <begin position="215"/>
        <end position="232"/>
    </location>
</feature>
<protein>
    <recommendedName>
        <fullName evidence="14">Zinc metalloprotease</fullName>
    </recommendedName>
</protein>
<keyword evidence="3 14" id="KW-1003">Cell membrane</keyword>
<comment type="subcellular location">
    <subcellularLocation>
        <location evidence="1 14">Cell membrane</location>
        <topology evidence="1 14">Multi-pass membrane protein</topology>
    </subcellularLocation>
</comment>
<evidence type="ECO:0000256" key="12">
    <source>
        <dbReference type="ARBA" id="ARBA00023122"/>
    </source>
</evidence>
<evidence type="ECO:0000256" key="1">
    <source>
        <dbReference type="ARBA" id="ARBA00004651"/>
    </source>
</evidence>
<evidence type="ECO:0000256" key="6">
    <source>
        <dbReference type="ARBA" id="ARBA00022723"/>
    </source>
</evidence>
<dbReference type="SUPFAM" id="SSF54631">
    <property type="entry name" value="CBS-domain pair"/>
    <property type="match status" value="1"/>
</dbReference>
<accession>A0ABX1BZF1</accession>
<keyword evidence="5 14" id="KW-0812">Transmembrane</keyword>
<dbReference type="EMBL" id="JAATEN010000009">
    <property type="protein sequence ID" value="NJQ01698.1"/>
    <property type="molecule type" value="Genomic_DNA"/>
</dbReference>
<organism evidence="17 18">
    <name type="scientific">Streptomyces zingiberis</name>
    <dbReference type="NCBI Taxonomy" id="2053010"/>
    <lineage>
        <taxon>Bacteria</taxon>
        <taxon>Bacillati</taxon>
        <taxon>Actinomycetota</taxon>
        <taxon>Actinomycetes</taxon>
        <taxon>Kitasatosporales</taxon>
        <taxon>Streptomycetaceae</taxon>
        <taxon>Streptomyces</taxon>
    </lineage>
</organism>
<evidence type="ECO:0000256" key="8">
    <source>
        <dbReference type="ARBA" id="ARBA00022801"/>
    </source>
</evidence>
<dbReference type="Pfam" id="PF02163">
    <property type="entry name" value="Peptidase_M50"/>
    <property type="match status" value="2"/>
</dbReference>
<keyword evidence="10 14" id="KW-1133">Transmembrane helix</keyword>
<keyword evidence="7" id="KW-0677">Repeat</keyword>
<evidence type="ECO:0000256" key="10">
    <source>
        <dbReference type="ARBA" id="ARBA00022989"/>
    </source>
</evidence>
<dbReference type="Pfam" id="PF00571">
    <property type="entry name" value="CBS"/>
    <property type="match status" value="2"/>
</dbReference>
<keyword evidence="13 14" id="KW-0472">Membrane</keyword>